<evidence type="ECO:0000259" key="2">
    <source>
        <dbReference type="Pfam" id="PF07075"/>
    </source>
</evidence>
<protein>
    <recommendedName>
        <fullName evidence="6">DUF1343 domain-containing protein</fullName>
    </recommendedName>
</protein>
<dbReference type="AlphaFoldDB" id="A0A290Q333"/>
<dbReference type="Pfam" id="PF07075">
    <property type="entry name" value="NamZ_N"/>
    <property type="match status" value="1"/>
</dbReference>
<keyword evidence="5" id="KW-1185">Reference proteome</keyword>
<dbReference type="Proteomes" id="UP000217265">
    <property type="component" value="Chromosome"/>
</dbReference>
<dbReference type="InterPro" id="IPR048502">
    <property type="entry name" value="NamZ_N"/>
</dbReference>
<evidence type="ECO:0000256" key="1">
    <source>
        <dbReference type="SAM" id="MobiDB-lite"/>
    </source>
</evidence>
<proteinExistence type="predicted"/>
<reference evidence="4 5" key="1">
    <citation type="submission" date="2017-09" db="EMBL/GenBank/DDBJ databases">
        <title>Complete genome sequence of Verrucomicrobial strain HZ-65, isolated from freshwater.</title>
        <authorList>
            <person name="Choi A."/>
        </authorList>
    </citation>
    <scope>NUCLEOTIDE SEQUENCE [LARGE SCALE GENOMIC DNA]</scope>
    <source>
        <strain evidence="4 5">HZ-65</strain>
    </source>
</reference>
<organism evidence="4 5">
    <name type="scientific">Nibricoccus aquaticus</name>
    <dbReference type="NCBI Taxonomy" id="2576891"/>
    <lineage>
        <taxon>Bacteria</taxon>
        <taxon>Pseudomonadati</taxon>
        <taxon>Verrucomicrobiota</taxon>
        <taxon>Opitutia</taxon>
        <taxon>Opitutales</taxon>
        <taxon>Opitutaceae</taxon>
        <taxon>Nibricoccus</taxon>
    </lineage>
</organism>
<evidence type="ECO:0000259" key="3">
    <source>
        <dbReference type="Pfam" id="PF20732"/>
    </source>
</evidence>
<gene>
    <name evidence="4" type="ORF">CMV30_03445</name>
</gene>
<accession>A0A290Q333</accession>
<feature type="compositionally biased region" description="Low complexity" evidence="1">
    <location>
        <begin position="64"/>
        <end position="86"/>
    </location>
</feature>
<sequence>MTGPARPSLSRQPRIVKALLLTVSLLLLSLVAGYAAGQPGTRSSSPAKQRVKPARATSQPSARPVVQAPTAPASASSAAQPSAASTPVYFPGPRSGPAVMLGIDVLAAQNFAPIAGKRVGLLTHPPGVNRLGVSTIDVLRAAPNVKLVALFGPEHGIYGKTAASVNITDTIDKRTGLPAYSLYGNNRKPTKKQLQGLDALLIDMQDIGVRSYTFSVCMKYAMEACFEHGIEVIVLDRPNPLGGLKVDGPLLDRQFFSGVGQFAMPYVHGLTMGELARLAAGTPGGLDISEAARARGKLTVIPMQGWRRSMRWPETGLKFVPTSPYIQDFAACVGYAMTGLGCQIGGFSHGIGTQYPFRGVSTKLRSMDQVQKELTALRLPGLAFKKVSLTSPNGAPMGIGIYVEVNDWDDWNPTELSFHLMRLAALYNAKNPFAAATSAEALLFNKHTGSAEWWNAIKRDGSRVDLTGFLRKWKQDALLFQQSSRRFWLYE</sequence>
<dbReference type="PANTHER" id="PTHR42915:SF1">
    <property type="entry name" value="PEPTIDOGLYCAN BETA-N-ACETYLMURAMIDASE NAMZ"/>
    <property type="match status" value="1"/>
</dbReference>
<dbReference type="InterPro" id="IPR008302">
    <property type="entry name" value="NamZ"/>
</dbReference>
<dbReference type="OrthoDB" id="9801061at2"/>
<evidence type="ECO:0000313" key="5">
    <source>
        <dbReference type="Proteomes" id="UP000217265"/>
    </source>
</evidence>
<dbReference type="KEGG" id="vbh:CMV30_03445"/>
<evidence type="ECO:0000313" key="4">
    <source>
        <dbReference type="EMBL" id="ATC63085.1"/>
    </source>
</evidence>
<dbReference type="Gene3D" id="3.90.1150.140">
    <property type="match status" value="1"/>
</dbReference>
<dbReference type="InterPro" id="IPR048503">
    <property type="entry name" value="NamZ_C"/>
</dbReference>
<dbReference type="Gene3D" id="3.40.50.12170">
    <property type="entry name" value="Uncharacterised protein PF07075, DUF1343"/>
    <property type="match status" value="1"/>
</dbReference>
<feature type="domain" description="Peptidoglycan beta-N-acetylmuramidase NamZ N-terminal" evidence="2">
    <location>
        <begin position="119"/>
        <end position="328"/>
    </location>
</feature>
<dbReference type="GO" id="GO:0033922">
    <property type="term" value="F:peptidoglycan beta-N-acetylmuramidase activity"/>
    <property type="evidence" value="ECO:0007669"/>
    <property type="project" value="InterPro"/>
</dbReference>
<feature type="domain" description="Peptidoglycan beta-N-acetylmuramidase NamZ C-terminal" evidence="3">
    <location>
        <begin position="335"/>
        <end position="490"/>
    </location>
</feature>
<dbReference type="PANTHER" id="PTHR42915">
    <property type="entry name" value="HYPOTHETICAL 460 KDA PROTEIN IN FEUA-SIGW INTERGENIC REGION [PRECURSOR]"/>
    <property type="match status" value="1"/>
</dbReference>
<name>A0A290Q333_9BACT</name>
<dbReference type="Pfam" id="PF20732">
    <property type="entry name" value="NamZ_C"/>
    <property type="match status" value="1"/>
</dbReference>
<feature type="region of interest" description="Disordered" evidence="1">
    <location>
        <begin position="37"/>
        <end position="86"/>
    </location>
</feature>
<dbReference type="EMBL" id="CP023344">
    <property type="protein sequence ID" value="ATC63085.1"/>
    <property type="molecule type" value="Genomic_DNA"/>
</dbReference>
<evidence type="ECO:0008006" key="6">
    <source>
        <dbReference type="Google" id="ProtNLM"/>
    </source>
</evidence>